<evidence type="ECO:0000313" key="2">
    <source>
        <dbReference type="EMBL" id="SDI92114.1"/>
    </source>
</evidence>
<evidence type="ECO:0008006" key="4">
    <source>
        <dbReference type="Google" id="ProtNLM"/>
    </source>
</evidence>
<dbReference type="EMBL" id="FNET01000001">
    <property type="protein sequence ID" value="SDI92114.1"/>
    <property type="molecule type" value="Genomic_DNA"/>
</dbReference>
<evidence type="ECO:0000313" key="3">
    <source>
        <dbReference type="Proteomes" id="UP000199682"/>
    </source>
</evidence>
<accession>A0A1G8PHY3</accession>
<feature type="region of interest" description="Disordered" evidence="1">
    <location>
        <begin position="59"/>
        <end position="79"/>
    </location>
</feature>
<dbReference type="AlphaFoldDB" id="A0A1G8PHY3"/>
<reference evidence="3" key="1">
    <citation type="submission" date="2016-10" db="EMBL/GenBank/DDBJ databases">
        <authorList>
            <person name="Varghese N."/>
            <person name="Submissions S."/>
        </authorList>
    </citation>
    <scope>NUCLEOTIDE SEQUENCE [LARGE SCALE GENOMIC DNA]</scope>
    <source>
        <strain evidence="3">DSM 44796</strain>
    </source>
</reference>
<organism evidence="2 3">
    <name type="scientific">Lentzea albidocapillata subsp. violacea</name>
    <dbReference type="NCBI Taxonomy" id="128104"/>
    <lineage>
        <taxon>Bacteria</taxon>
        <taxon>Bacillati</taxon>
        <taxon>Actinomycetota</taxon>
        <taxon>Actinomycetes</taxon>
        <taxon>Pseudonocardiales</taxon>
        <taxon>Pseudonocardiaceae</taxon>
        <taxon>Lentzea</taxon>
    </lineage>
</organism>
<protein>
    <recommendedName>
        <fullName evidence="4">PknH-like extracellular domain-containing protein</fullName>
    </recommendedName>
</protein>
<dbReference type="Proteomes" id="UP000199682">
    <property type="component" value="Unassembled WGS sequence"/>
</dbReference>
<sequence>MAVALAGLLAACTGGGPVASPATTSSTAPPSPAELDERVKKALAPPGAFDVFGGRVALTSPANDSDPGHEQSNVSAACGGSPLRVDSGISVSRSRAWTGGVNLAESVHAMSDLPGSVLLTTVQRRSRLCTTYYPYGRTAHTVVPDVPHVKPHGIDESYVFCERVDHPEMPLWQCYAYLARGTLLAVILEVGNRTKEAALLRLTSAVPIFAESLVKA</sequence>
<gene>
    <name evidence="2" type="ORF">SAMN04488074_10141</name>
</gene>
<evidence type="ECO:0000256" key="1">
    <source>
        <dbReference type="SAM" id="MobiDB-lite"/>
    </source>
</evidence>
<proteinExistence type="predicted"/>
<name>A0A1G8PHY3_9PSEU</name>